<evidence type="ECO:0000313" key="3">
    <source>
        <dbReference type="Proteomes" id="UP000236333"/>
    </source>
</evidence>
<keyword evidence="3" id="KW-1185">Reference proteome</keyword>
<gene>
    <name evidence="2" type="ORF">TSOC_012862</name>
</gene>
<feature type="compositionally biased region" description="Low complexity" evidence="1">
    <location>
        <begin position="23"/>
        <end position="32"/>
    </location>
</feature>
<dbReference type="AlphaFoldDB" id="A0A2J7ZLX4"/>
<dbReference type="GO" id="GO:0071944">
    <property type="term" value="C:cell periphery"/>
    <property type="evidence" value="ECO:0007669"/>
    <property type="project" value="TreeGrafter"/>
</dbReference>
<feature type="region of interest" description="Disordered" evidence="1">
    <location>
        <begin position="1"/>
        <end position="32"/>
    </location>
</feature>
<dbReference type="PANTHER" id="PTHR12393:SF6">
    <property type="entry name" value="SPHINGOMYELIN PHOSPHODIESTERASE 2"/>
    <property type="match status" value="1"/>
</dbReference>
<dbReference type="GO" id="GO:0005783">
    <property type="term" value="C:endoplasmic reticulum"/>
    <property type="evidence" value="ECO:0007669"/>
    <property type="project" value="TreeGrafter"/>
</dbReference>
<dbReference type="Proteomes" id="UP000236333">
    <property type="component" value="Unassembled WGS sequence"/>
</dbReference>
<dbReference type="InterPro" id="IPR036770">
    <property type="entry name" value="Ankyrin_rpt-contain_sf"/>
</dbReference>
<dbReference type="OrthoDB" id="125991at2759"/>
<feature type="compositionally biased region" description="Basic and acidic residues" evidence="1">
    <location>
        <begin position="1"/>
        <end position="11"/>
    </location>
</feature>
<feature type="non-terminal residue" evidence="2">
    <location>
        <position position="454"/>
    </location>
</feature>
<dbReference type="GO" id="GO:0030149">
    <property type="term" value="P:sphingolipid catabolic process"/>
    <property type="evidence" value="ECO:0007669"/>
    <property type="project" value="TreeGrafter"/>
</dbReference>
<dbReference type="EMBL" id="PGGS01000958">
    <property type="protein sequence ID" value="PNH01266.1"/>
    <property type="molecule type" value="Genomic_DNA"/>
</dbReference>
<evidence type="ECO:0000313" key="2">
    <source>
        <dbReference type="EMBL" id="PNH01266.1"/>
    </source>
</evidence>
<dbReference type="GO" id="GO:0004620">
    <property type="term" value="F:phospholipase activity"/>
    <property type="evidence" value="ECO:0007669"/>
    <property type="project" value="TreeGrafter"/>
</dbReference>
<evidence type="ECO:0000256" key="1">
    <source>
        <dbReference type="SAM" id="MobiDB-lite"/>
    </source>
</evidence>
<organism evidence="2 3">
    <name type="scientific">Tetrabaena socialis</name>
    <dbReference type="NCBI Taxonomy" id="47790"/>
    <lineage>
        <taxon>Eukaryota</taxon>
        <taxon>Viridiplantae</taxon>
        <taxon>Chlorophyta</taxon>
        <taxon>core chlorophytes</taxon>
        <taxon>Chlorophyceae</taxon>
        <taxon>CS clade</taxon>
        <taxon>Chlamydomonadales</taxon>
        <taxon>Tetrabaenaceae</taxon>
        <taxon>Tetrabaena</taxon>
    </lineage>
</organism>
<feature type="compositionally biased region" description="Pro residues" evidence="1">
    <location>
        <begin position="12"/>
        <end position="22"/>
    </location>
</feature>
<dbReference type="Gene3D" id="1.25.40.20">
    <property type="entry name" value="Ankyrin repeat-containing domain"/>
    <property type="match status" value="1"/>
</dbReference>
<dbReference type="GO" id="GO:0046513">
    <property type="term" value="P:ceramide biosynthetic process"/>
    <property type="evidence" value="ECO:0007669"/>
    <property type="project" value="TreeGrafter"/>
</dbReference>
<dbReference type="GO" id="GO:0016020">
    <property type="term" value="C:membrane"/>
    <property type="evidence" value="ECO:0007669"/>
    <property type="project" value="TreeGrafter"/>
</dbReference>
<comment type="caution">
    <text evidence="2">The sequence shown here is derived from an EMBL/GenBank/DDBJ whole genome shotgun (WGS) entry which is preliminary data.</text>
</comment>
<protein>
    <submittedName>
        <fullName evidence="2">Ankyrin repeat domain-containing protein</fullName>
    </submittedName>
</protein>
<reference evidence="2 3" key="1">
    <citation type="journal article" date="2017" name="Mol. Biol. Evol.">
        <title>The 4-celled Tetrabaena socialis nuclear genome reveals the essential components for genetic control of cell number at the origin of multicellularity in the volvocine lineage.</title>
        <authorList>
            <person name="Featherston J."/>
            <person name="Arakaki Y."/>
            <person name="Hanschen E.R."/>
            <person name="Ferris P.J."/>
            <person name="Michod R.E."/>
            <person name="Olson B.J.S.C."/>
            <person name="Nozaki H."/>
            <person name="Durand P.M."/>
        </authorList>
    </citation>
    <scope>NUCLEOTIDE SEQUENCE [LARGE SCALE GENOMIC DNA]</scope>
    <source>
        <strain evidence="2 3">NIES-571</strain>
    </source>
</reference>
<accession>A0A2J7ZLX4</accession>
<dbReference type="PANTHER" id="PTHR12393">
    <property type="entry name" value="SPHINGOMYELIN PHOSPHODIESTERASE RELATED"/>
    <property type="match status" value="1"/>
</dbReference>
<sequence>MEELWAQERQRPWPPAPPPPPQDDTAASASTSDPSRIWLPEFVERFAVSLMPIEVACALRLVNKAAAAQLSAPQHTTIRLSQPVPHHAFAWRWGGTDSMCTLARHQRLELLRLTAYSGSIASLEVLLARDDLPPVLSVGVLEVAAAAGQLDVCVWLRQRGCPCEEVEALEAAAGGGQQAVCEWLLANGRGNAGVSDAAAAAALGGHVGLMDWLLLRADRTHGVASVLKCAAEGCDLPTLRRLHQTHVDLLPGGLPAWHMNFTICAAASSPTADWQAKVEWLEARGCPQTAAACMTAAAKPDALPRLQWLRQLGYPLNGSVAASAAEAGNVEALQYVLGQGVGVNVDLMRCAAEGGHVAVMEVLHARGVPMSGEAVRTAAAGHLPAVAWLVERLGADRALTTHVFAAAARVGSMELLRWLRGRGCPWDAMVFAAGAAGGSEEQLEWLAEQGCPMG</sequence>
<dbReference type="SUPFAM" id="SSF48403">
    <property type="entry name" value="Ankyrin repeat"/>
    <property type="match status" value="1"/>
</dbReference>
<proteinExistence type="predicted"/>
<name>A0A2J7ZLX4_9CHLO</name>